<reference evidence="2" key="1">
    <citation type="submission" date="2020-09" db="EMBL/GenBank/DDBJ databases">
        <authorList>
            <person name="Kikuchi T."/>
        </authorList>
    </citation>
    <scope>NUCLEOTIDE SEQUENCE</scope>
    <source>
        <strain evidence="2">Ka4C1</strain>
    </source>
</reference>
<comment type="caution">
    <text evidence="2">The sequence shown here is derived from an EMBL/GenBank/DDBJ whole genome shotgun (WGS) entry which is preliminary data.</text>
</comment>
<evidence type="ECO:0000313" key="3">
    <source>
        <dbReference type="Proteomes" id="UP000659654"/>
    </source>
</evidence>
<dbReference type="EMBL" id="CAJFCV020000001">
    <property type="protein sequence ID" value="CAG9078896.1"/>
    <property type="molecule type" value="Genomic_DNA"/>
</dbReference>
<dbReference type="Proteomes" id="UP000582659">
    <property type="component" value="Unassembled WGS sequence"/>
</dbReference>
<gene>
    <name evidence="2" type="ORF">BXYJ_LOCUS31</name>
</gene>
<organism evidence="2 3">
    <name type="scientific">Bursaphelenchus xylophilus</name>
    <name type="common">Pinewood nematode worm</name>
    <name type="synonym">Aphelenchoides xylophilus</name>
    <dbReference type="NCBI Taxonomy" id="6326"/>
    <lineage>
        <taxon>Eukaryota</taxon>
        <taxon>Metazoa</taxon>
        <taxon>Ecdysozoa</taxon>
        <taxon>Nematoda</taxon>
        <taxon>Chromadorea</taxon>
        <taxon>Rhabditida</taxon>
        <taxon>Tylenchina</taxon>
        <taxon>Tylenchomorpha</taxon>
        <taxon>Aphelenchoidea</taxon>
        <taxon>Aphelenchoididae</taxon>
        <taxon>Bursaphelenchus</taxon>
    </lineage>
</organism>
<protein>
    <submittedName>
        <fullName evidence="2">(pine wood nematode) hypothetical protein</fullName>
    </submittedName>
</protein>
<sequence>MEKQGHRHRHCKHHVVLRADRLGTPRPRSLPNEDTISSEDSVFSKKEKNKNKLEKDEESSEEVIYDAPGQGSPVAKAKKAEQKKPALTIPLKGRRPPRIYYDPSLDGTPESLISDTTTSDIIPWPYIMHPSQALKVPEDRLMVKDRLKRDHKGQWTLERQIKLDCSKGNGKLIDEKILSHVIEHNEQLLKKTCLCDCQSSSKKKT</sequence>
<accession>A0A7I8XI77</accession>
<keyword evidence="3" id="KW-1185">Reference proteome</keyword>
<feature type="region of interest" description="Disordered" evidence="1">
    <location>
        <begin position="1"/>
        <end position="83"/>
    </location>
</feature>
<feature type="compositionally biased region" description="Polar residues" evidence="1">
    <location>
        <begin position="32"/>
        <end position="41"/>
    </location>
</feature>
<dbReference type="Proteomes" id="UP000659654">
    <property type="component" value="Unassembled WGS sequence"/>
</dbReference>
<feature type="compositionally biased region" description="Basic and acidic residues" evidence="1">
    <location>
        <begin position="42"/>
        <end position="55"/>
    </location>
</feature>
<dbReference type="OrthoDB" id="10621379at2759"/>
<proteinExistence type="predicted"/>
<evidence type="ECO:0000256" key="1">
    <source>
        <dbReference type="SAM" id="MobiDB-lite"/>
    </source>
</evidence>
<dbReference type="EMBL" id="CAJFDI010000001">
    <property type="protein sequence ID" value="CAD5207650.1"/>
    <property type="molecule type" value="Genomic_DNA"/>
</dbReference>
<feature type="compositionally biased region" description="Basic residues" evidence="1">
    <location>
        <begin position="1"/>
        <end position="16"/>
    </location>
</feature>
<name>A0A7I8XI77_BURXY</name>
<evidence type="ECO:0000313" key="2">
    <source>
        <dbReference type="EMBL" id="CAD5207650.1"/>
    </source>
</evidence>
<dbReference type="AlphaFoldDB" id="A0A7I8XI77"/>